<name>A0A5S5MF42_9BACT</name>
<dbReference type="SUPFAM" id="SSF52833">
    <property type="entry name" value="Thioredoxin-like"/>
    <property type="match status" value="1"/>
</dbReference>
<comment type="caution">
    <text evidence="1">The sequence shown here is derived from an EMBL/GenBank/DDBJ whole genome shotgun (WGS) entry which is preliminary data.</text>
</comment>
<gene>
    <name evidence="1" type="ORF">FIM25_10365</name>
</gene>
<organism evidence="1 2">
    <name type="scientific">Desulfobotulus mexicanus</name>
    <dbReference type="NCBI Taxonomy" id="2586642"/>
    <lineage>
        <taxon>Bacteria</taxon>
        <taxon>Pseudomonadati</taxon>
        <taxon>Thermodesulfobacteriota</taxon>
        <taxon>Desulfobacteria</taxon>
        <taxon>Desulfobacterales</taxon>
        <taxon>Desulfobacteraceae</taxon>
        <taxon>Desulfobotulus</taxon>
    </lineage>
</organism>
<dbReference type="EMBL" id="VDMB01000012">
    <property type="protein sequence ID" value="TYT74356.1"/>
    <property type="molecule type" value="Genomic_DNA"/>
</dbReference>
<proteinExistence type="predicted"/>
<evidence type="ECO:0008006" key="3">
    <source>
        <dbReference type="Google" id="ProtNLM"/>
    </source>
</evidence>
<sequence>MEVFFYKLPMCPRCLAAERYVRRILADSSHEIHIMEILKNRQRAKEDGVSMAPAIRVKDRILSGLWLSEMKIRRFLEETLEMDKD</sequence>
<accession>A0A5S5MF42</accession>
<reference evidence="1 2" key="1">
    <citation type="submission" date="2019-06" db="EMBL/GenBank/DDBJ databases">
        <title>Desulfobotulus mexicanus sp. nov., a novel sulfate-reducing bacterium isolated from the sediment of an alkaline crater lake in Mexico.</title>
        <authorList>
            <person name="Hirschler-Rea A."/>
        </authorList>
    </citation>
    <scope>NUCLEOTIDE SEQUENCE [LARGE SCALE GENOMIC DNA]</scope>
    <source>
        <strain evidence="1 2">PAR22N</strain>
    </source>
</reference>
<keyword evidence="2" id="KW-1185">Reference proteome</keyword>
<dbReference type="AlphaFoldDB" id="A0A5S5MF42"/>
<dbReference type="Gene3D" id="3.40.30.10">
    <property type="entry name" value="Glutaredoxin"/>
    <property type="match status" value="1"/>
</dbReference>
<dbReference type="Proteomes" id="UP000321899">
    <property type="component" value="Unassembled WGS sequence"/>
</dbReference>
<protein>
    <recommendedName>
        <fullName evidence="3">Thioredoxin family protein</fullName>
    </recommendedName>
</protein>
<dbReference type="RefSeq" id="WP_139448973.1">
    <property type="nucleotide sequence ID" value="NZ_VDMB01000012.1"/>
</dbReference>
<evidence type="ECO:0000313" key="1">
    <source>
        <dbReference type="EMBL" id="TYT74356.1"/>
    </source>
</evidence>
<dbReference type="OrthoDB" id="5432544at2"/>
<evidence type="ECO:0000313" key="2">
    <source>
        <dbReference type="Proteomes" id="UP000321899"/>
    </source>
</evidence>
<dbReference type="InterPro" id="IPR036249">
    <property type="entry name" value="Thioredoxin-like_sf"/>
</dbReference>